<organism evidence="3 4">
    <name type="scientific">Tectimicrobiota bacterium</name>
    <dbReference type="NCBI Taxonomy" id="2528274"/>
    <lineage>
        <taxon>Bacteria</taxon>
        <taxon>Pseudomonadati</taxon>
        <taxon>Nitrospinota/Tectimicrobiota group</taxon>
        <taxon>Candidatus Tectimicrobiota</taxon>
    </lineage>
</organism>
<dbReference type="Pfam" id="PF02636">
    <property type="entry name" value="Methyltransf_28"/>
    <property type="match status" value="1"/>
</dbReference>
<protein>
    <submittedName>
        <fullName evidence="3">SAM-dependent methyltransferase</fullName>
    </submittedName>
</protein>
<comment type="caution">
    <text evidence="3">The sequence shown here is derived from an EMBL/GenBank/DDBJ whole genome shotgun (WGS) entry which is preliminary data.</text>
</comment>
<name>A0A932GQ33_UNCTE</name>
<dbReference type="GO" id="GO:0032259">
    <property type="term" value="P:methylation"/>
    <property type="evidence" value="ECO:0007669"/>
    <property type="project" value="UniProtKB-KW"/>
</dbReference>
<evidence type="ECO:0000256" key="1">
    <source>
        <dbReference type="ARBA" id="ARBA00022603"/>
    </source>
</evidence>
<keyword evidence="1 3" id="KW-0489">Methyltransferase</keyword>
<dbReference type="PANTHER" id="PTHR12049:SF7">
    <property type="entry name" value="PROTEIN ARGININE METHYLTRANSFERASE NDUFAF7, MITOCHONDRIAL"/>
    <property type="match status" value="1"/>
</dbReference>
<keyword evidence="2" id="KW-0808">Transferase</keyword>
<dbReference type="EMBL" id="JACPSX010000180">
    <property type="protein sequence ID" value="MBI3015283.1"/>
    <property type="molecule type" value="Genomic_DNA"/>
</dbReference>
<gene>
    <name evidence="3" type="ORF">HYY65_09540</name>
</gene>
<reference evidence="3" key="1">
    <citation type="submission" date="2020-07" db="EMBL/GenBank/DDBJ databases">
        <title>Huge and variable diversity of episymbiotic CPR bacteria and DPANN archaea in groundwater ecosystems.</title>
        <authorList>
            <person name="He C.Y."/>
            <person name="Keren R."/>
            <person name="Whittaker M."/>
            <person name="Farag I.F."/>
            <person name="Doudna J."/>
            <person name="Cate J.H.D."/>
            <person name="Banfield J.F."/>
        </authorList>
    </citation>
    <scope>NUCLEOTIDE SEQUENCE</scope>
    <source>
        <strain evidence="3">NC_groundwater_717_Ag_S-0.2um_59_8</strain>
    </source>
</reference>
<evidence type="ECO:0000313" key="4">
    <source>
        <dbReference type="Proteomes" id="UP000741360"/>
    </source>
</evidence>
<dbReference type="Proteomes" id="UP000741360">
    <property type="component" value="Unassembled WGS sequence"/>
</dbReference>
<evidence type="ECO:0000256" key="2">
    <source>
        <dbReference type="ARBA" id="ARBA00022679"/>
    </source>
</evidence>
<feature type="non-terminal residue" evidence="3">
    <location>
        <position position="1"/>
    </location>
</feature>
<proteinExistence type="predicted"/>
<dbReference type="GO" id="GO:0035243">
    <property type="term" value="F:protein-arginine omega-N symmetric methyltransferase activity"/>
    <property type="evidence" value="ECO:0007669"/>
    <property type="project" value="TreeGrafter"/>
</dbReference>
<evidence type="ECO:0000313" key="3">
    <source>
        <dbReference type="EMBL" id="MBI3015283.1"/>
    </source>
</evidence>
<dbReference type="PANTHER" id="PTHR12049">
    <property type="entry name" value="PROTEIN ARGININE METHYLTRANSFERASE NDUFAF7, MITOCHONDRIAL"/>
    <property type="match status" value="1"/>
</dbReference>
<accession>A0A932GQ33</accession>
<dbReference type="InterPro" id="IPR029063">
    <property type="entry name" value="SAM-dependent_MTases_sf"/>
</dbReference>
<dbReference type="InterPro" id="IPR003788">
    <property type="entry name" value="NDUFAF7"/>
</dbReference>
<dbReference type="AlphaFoldDB" id="A0A932GQ33"/>
<sequence length="284" mass="32236">KCLKGEFPPVYDRTHYGIVEVGRPPSSFREEVDRFMPEFRNRLCWFAPAEWMRNSEPFGGCVLAQEFLDALPVHRVVYNGQDWGEIYVDYREGSFTEVVGPLSSPDLWEYCRLAPVQGPMATGTALEINLAAARWLQELSDRLQQGYILILDYGIWGSPLLADTLSCHFRQTAHHNPYIWLGEQDMTTHVDFHSLLLTAKKLGFAAQGLVSQRKFLFNLGIVERAMRRYDSRDPSVGLPERLALKTLTLPGGMGDRFWVSLLERSMGGYPRFAGVALRGFESPA</sequence>
<dbReference type="InterPro" id="IPR038375">
    <property type="entry name" value="NDUFAF7_sf"/>
</dbReference>
<dbReference type="SUPFAM" id="SSF53335">
    <property type="entry name" value="S-adenosyl-L-methionine-dependent methyltransferases"/>
    <property type="match status" value="1"/>
</dbReference>
<dbReference type="Gene3D" id="3.40.50.12710">
    <property type="match status" value="1"/>
</dbReference>